<protein>
    <submittedName>
        <fullName evidence="1">DUF2125 domain-containing protein</fullName>
    </submittedName>
</protein>
<name>A0A927IRU5_9HYPH</name>
<keyword evidence="2" id="KW-1185">Reference proteome</keyword>
<proteinExistence type="predicted"/>
<accession>A0A927IRU5</accession>
<dbReference type="InterPro" id="IPR018666">
    <property type="entry name" value="DUF2125"/>
</dbReference>
<dbReference type="RefSeq" id="WP_191777833.1">
    <property type="nucleotide sequence ID" value="NZ_JACYFU010000005.1"/>
</dbReference>
<dbReference type="EMBL" id="JACYFU010000005">
    <property type="protein sequence ID" value="MBD8067080.1"/>
    <property type="molecule type" value="Genomic_DNA"/>
</dbReference>
<dbReference type="Proteomes" id="UP000654108">
    <property type="component" value="Unassembled WGS sequence"/>
</dbReference>
<dbReference type="AlphaFoldDB" id="A0A927IRU5"/>
<organism evidence="1 2">
    <name type="scientific">Devosia oryzisoli</name>
    <dbReference type="NCBI Taxonomy" id="2774138"/>
    <lineage>
        <taxon>Bacteria</taxon>
        <taxon>Pseudomonadati</taxon>
        <taxon>Pseudomonadota</taxon>
        <taxon>Alphaproteobacteria</taxon>
        <taxon>Hyphomicrobiales</taxon>
        <taxon>Devosiaceae</taxon>
        <taxon>Devosia</taxon>
    </lineage>
</organism>
<gene>
    <name evidence="1" type="ORF">IC608_16540</name>
</gene>
<comment type="caution">
    <text evidence="1">The sequence shown here is derived from an EMBL/GenBank/DDBJ whole genome shotgun (WGS) entry which is preliminary data.</text>
</comment>
<evidence type="ECO:0000313" key="2">
    <source>
        <dbReference type="Proteomes" id="UP000654108"/>
    </source>
</evidence>
<reference evidence="1" key="1">
    <citation type="submission" date="2020-09" db="EMBL/GenBank/DDBJ databases">
        <title>Genome seq and assembly of Devosia sp.</title>
        <authorList>
            <person name="Chhetri G."/>
        </authorList>
    </citation>
    <scope>NUCLEOTIDE SEQUENCE</scope>
    <source>
        <strain evidence="1">PTR5</strain>
    </source>
</reference>
<dbReference type="Pfam" id="PF09898">
    <property type="entry name" value="DUF2125"/>
    <property type="match status" value="1"/>
</dbReference>
<evidence type="ECO:0000313" key="1">
    <source>
        <dbReference type="EMBL" id="MBD8067080.1"/>
    </source>
</evidence>
<sequence>MSKRIIILGVVVVLVVLAWSGAWLFLAGQVRQQVEALALADGETAPQLTCGDLSVGGYPFRFDLDCTDAVLVAADVMAEMPELRASVMVYRPNHILAWAKGPLELSDAFTGQRSALEWTGMEASLRIEDWRVARFSLIADAPTWTDRLFEHQIAKADHVEFHLLDIPEAHDADRHLAALANYASARGVEAPGLGLTGGEAELEAEISALPDDIRTLGAEPLLPAWQRNGGVLTLTRLHATDATADLEATGHIALDEQGFPNGTIEITSSGVAERIGPLIEEPWRTLVLGVPGEDGRHKNQINLRGGTLSSGLVPIATVPSLF</sequence>